<dbReference type="Pfam" id="PF00872">
    <property type="entry name" value="Transposase_mut"/>
    <property type="match status" value="1"/>
</dbReference>
<dbReference type="EMBL" id="JQIF01000099">
    <property type="protein sequence ID" value="KGJ51707.1"/>
    <property type="molecule type" value="Genomic_DNA"/>
</dbReference>
<reference evidence="7 10" key="1">
    <citation type="submission" date="2014-08" db="EMBL/GenBank/DDBJ databases">
        <title>Clostridium innocuum, an unnegligible vancomycin-resistant pathogen causing extra-intestinal infections.</title>
        <authorList>
            <person name="Feng Y."/>
            <person name="Chiu C.-H."/>
        </authorList>
    </citation>
    <scope>NUCLEOTIDE SEQUENCE [LARGE SCALE GENOMIC DNA]</scope>
    <source>
        <strain evidence="7 10">AN88</strain>
    </source>
</reference>
<organism evidence="7 10">
    <name type="scientific">Clostridium innocuum</name>
    <dbReference type="NCBI Taxonomy" id="1522"/>
    <lineage>
        <taxon>Bacteria</taxon>
        <taxon>Bacillati</taxon>
        <taxon>Bacillota</taxon>
        <taxon>Clostridia</taxon>
        <taxon>Eubacteriales</taxon>
        <taxon>Clostridiaceae</taxon>
        <taxon>Clostridium</taxon>
    </lineage>
</organism>
<dbReference type="EMBL" id="JQIF01000078">
    <property type="protein sequence ID" value="KGJ52177.1"/>
    <property type="molecule type" value="Genomic_DNA"/>
</dbReference>
<dbReference type="GO" id="GO:0006313">
    <property type="term" value="P:DNA transposition"/>
    <property type="evidence" value="ECO:0007669"/>
    <property type="project" value="UniProtKB-UniRule"/>
</dbReference>
<proteinExistence type="inferred from homology"/>
<sequence>MNTSFISTKQIKDLVNEQKFTSTQDIMECMKGMFADVLEQTLQAEMDQHLGYDRAERTSCEGKKNYRNGTVKRTMKTQLGEVDVNVPRDRNGEFEPQIIGKYQRNADGIEERILSLYATGMSTRDIKDQIKGLYDVEISEGLVSKISERILPEVTEWQNRPLEAFYPFIFMDAIHYKIREDHQVVTKAAYVVLGINNEGMKEVLGLWVGASESAKYWMGVLNELKSRGVKEVSLFCVDGLTGFREAIGAVYPKARIQRCIIHQIRNSTRFVSYKHIKEFMKDLKTVYQANTEEQALNQLAIFKDKWGKQYPTAVRSWEENWDILSTYFDYPVEIRKIIYTTNAIEGLNRQFRKVTKTKTVFPNDDSLRKMLYLAIQNLSNKWTQRCRNWDLIQNQLAIMEAVEG</sequence>
<name>A0A099I360_CLOIN</name>
<keyword evidence="5 6" id="KW-0233">DNA recombination</keyword>
<dbReference type="NCBIfam" id="NF033543">
    <property type="entry name" value="transpos_IS256"/>
    <property type="match status" value="1"/>
</dbReference>
<dbReference type="PANTHER" id="PTHR33217">
    <property type="entry name" value="TRANSPOSASE FOR INSERTION SEQUENCE ELEMENT IS1081"/>
    <property type="match status" value="1"/>
</dbReference>
<evidence type="ECO:0000313" key="9">
    <source>
        <dbReference type="EMBL" id="KGJ52177.1"/>
    </source>
</evidence>
<dbReference type="GO" id="GO:0004803">
    <property type="term" value="F:transposase activity"/>
    <property type="evidence" value="ECO:0007669"/>
    <property type="project" value="UniProtKB-UniRule"/>
</dbReference>
<protein>
    <recommendedName>
        <fullName evidence="6">Mutator family transposase</fullName>
    </recommendedName>
</protein>
<evidence type="ECO:0000256" key="2">
    <source>
        <dbReference type="ARBA" id="ARBA00010961"/>
    </source>
</evidence>
<dbReference type="PROSITE" id="PS01007">
    <property type="entry name" value="TRANSPOSASE_MUTATOR"/>
    <property type="match status" value="1"/>
</dbReference>
<evidence type="ECO:0000313" key="8">
    <source>
        <dbReference type="EMBL" id="KGJ52159.1"/>
    </source>
</evidence>
<evidence type="ECO:0000256" key="3">
    <source>
        <dbReference type="ARBA" id="ARBA00022578"/>
    </source>
</evidence>
<evidence type="ECO:0000256" key="6">
    <source>
        <dbReference type="RuleBase" id="RU365089"/>
    </source>
</evidence>
<evidence type="ECO:0000256" key="4">
    <source>
        <dbReference type="ARBA" id="ARBA00023125"/>
    </source>
</evidence>
<comment type="function">
    <text evidence="1 6">Required for the transposition of the insertion element.</text>
</comment>
<comment type="similarity">
    <text evidence="2 6">Belongs to the transposase mutator family.</text>
</comment>
<evidence type="ECO:0000313" key="7">
    <source>
        <dbReference type="EMBL" id="KGJ51707.1"/>
    </source>
</evidence>
<dbReference type="PANTHER" id="PTHR33217:SF8">
    <property type="entry name" value="MUTATOR FAMILY TRANSPOSASE"/>
    <property type="match status" value="1"/>
</dbReference>
<evidence type="ECO:0000256" key="1">
    <source>
        <dbReference type="ARBA" id="ARBA00002190"/>
    </source>
</evidence>
<keyword evidence="6" id="KW-0814">Transposable element</keyword>
<dbReference type="GO" id="GO:0003677">
    <property type="term" value="F:DNA binding"/>
    <property type="evidence" value="ECO:0007669"/>
    <property type="project" value="UniProtKB-UniRule"/>
</dbReference>
<comment type="caution">
    <text evidence="7">The sequence shown here is derived from an EMBL/GenBank/DDBJ whole genome shotgun (WGS) entry which is preliminary data.</text>
</comment>
<dbReference type="InterPro" id="IPR001207">
    <property type="entry name" value="Transposase_mutator"/>
</dbReference>
<dbReference type="RefSeq" id="WP_044906624.1">
    <property type="nucleotide sequence ID" value="NZ_JQIF01000078.1"/>
</dbReference>
<keyword evidence="4 6" id="KW-0238">DNA-binding</keyword>
<dbReference type="AlphaFoldDB" id="A0A099I360"/>
<keyword evidence="3 6" id="KW-0815">Transposition</keyword>
<dbReference type="EMBL" id="JQIF01000078">
    <property type="protein sequence ID" value="KGJ52159.1"/>
    <property type="molecule type" value="Genomic_DNA"/>
</dbReference>
<accession>A0A099I360</accession>
<gene>
    <name evidence="8" type="ORF">CIAN88_16010</name>
    <name evidence="9" type="ORF">CIAN88_16130</name>
    <name evidence="7" type="ORF">CIAN88_19035</name>
</gene>
<evidence type="ECO:0000313" key="10">
    <source>
        <dbReference type="Proteomes" id="UP000030008"/>
    </source>
</evidence>
<dbReference type="Proteomes" id="UP000030008">
    <property type="component" value="Unassembled WGS sequence"/>
</dbReference>
<evidence type="ECO:0000256" key="5">
    <source>
        <dbReference type="ARBA" id="ARBA00023172"/>
    </source>
</evidence>